<dbReference type="Gene3D" id="1.20.1250.20">
    <property type="entry name" value="MFS general substrate transporter like domains"/>
    <property type="match status" value="1"/>
</dbReference>
<evidence type="ECO:0000313" key="9">
    <source>
        <dbReference type="EMBL" id="VVT57565.1"/>
    </source>
</evidence>
<keyword evidence="2" id="KW-0813">Transport</keyword>
<gene>
    <name evidence="9" type="ORF">SAPINGB_P005759</name>
</gene>
<feature type="transmembrane region" description="Helical" evidence="7">
    <location>
        <begin position="350"/>
        <end position="370"/>
    </location>
</feature>
<keyword evidence="4 7" id="KW-1133">Transmembrane helix</keyword>
<dbReference type="GO" id="GO:0022857">
    <property type="term" value="F:transmembrane transporter activity"/>
    <property type="evidence" value="ECO:0007669"/>
    <property type="project" value="InterPro"/>
</dbReference>
<evidence type="ECO:0000259" key="8">
    <source>
        <dbReference type="PROSITE" id="PS50850"/>
    </source>
</evidence>
<dbReference type="RefSeq" id="XP_031856364.1">
    <property type="nucleotide sequence ID" value="XM_032000473.1"/>
</dbReference>
<feature type="transmembrane region" description="Helical" evidence="7">
    <location>
        <begin position="176"/>
        <end position="195"/>
    </location>
</feature>
<dbReference type="GeneID" id="43584573"/>
<proteinExistence type="inferred from homology"/>
<feature type="transmembrane region" description="Helical" evidence="7">
    <location>
        <begin position="236"/>
        <end position="259"/>
    </location>
</feature>
<evidence type="ECO:0000256" key="2">
    <source>
        <dbReference type="ARBA" id="ARBA00022448"/>
    </source>
</evidence>
<evidence type="ECO:0000256" key="4">
    <source>
        <dbReference type="ARBA" id="ARBA00022989"/>
    </source>
</evidence>
<dbReference type="OrthoDB" id="440553at2759"/>
<feature type="transmembrane region" description="Helical" evidence="7">
    <location>
        <begin position="470"/>
        <end position="494"/>
    </location>
</feature>
<dbReference type="InterPro" id="IPR020846">
    <property type="entry name" value="MFS_dom"/>
</dbReference>
<dbReference type="PANTHER" id="PTHR23502">
    <property type="entry name" value="MAJOR FACILITATOR SUPERFAMILY"/>
    <property type="match status" value="1"/>
</dbReference>
<sequence length="594" mass="65205">MPILESNNISPSVTPTLSFTNAQHDIEIITNPKETCGFTDAENLHRVHSLATQNLTRIISESSDFAAYQSLNEEIIQTLREEENLSVDATEQEDATEHPYTIFSKTEVICIAIEASCAAFFSTISVPIYLSALTDFANEFHVSTERINLTVTVFTIVQAVIPAVWGAIADFIGRRPVIVMCLVIYIGANIGLAFAKNYGFLIGFRILQAAGIASTVAVGSGIVGDITDRKNRGFYIGIYSGLSMVGSAIGPLIGGALAATLGWRSIFWFLVIAAGVTLVFLLVMLPETSRKIAGNGSIKPSSWINKSPYMSLRKHFVKESRAETLAPETVLPPSPIKLHRTMQLFLEKDVIIILLPNAIHYASWFMLITAQSTLLTKHYDFSTLQLGLSYVANGGGSVLGSLVGGKVMNLAYNHEVKRFRNIHGNEEEISPQNAKFNIHRARLWPLPIVSSVHIAATLIFGWSIQYHVHYAVPIVFTAFVSFASMFSFSLSSTLMVDLFPSESSSAAAAVNLSRGTICAVGISLVDRMDQAMGTGGTFSLMAGLMLLSWALNFYEIKNGPKYHQERLKKKQDLEKIQLEEVHIDEKNLGNNDRN</sequence>
<evidence type="ECO:0000256" key="5">
    <source>
        <dbReference type="ARBA" id="ARBA00023136"/>
    </source>
</evidence>
<feature type="domain" description="Major facilitator superfamily (MFS) profile" evidence="8">
    <location>
        <begin position="111"/>
        <end position="560"/>
    </location>
</feature>
<dbReference type="AlphaFoldDB" id="A0A5E8C3M3"/>
<reference evidence="9 10" key="1">
    <citation type="submission" date="2019-09" db="EMBL/GenBank/DDBJ databases">
        <authorList>
            <person name="Brejova B."/>
        </authorList>
    </citation>
    <scope>NUCLEOTIDE SEQUENCE [LARGE SCALE GENOMIC DNA]</scope>
</reference>
<comment type="subcellular location">
    <subcellularLocation>
        <location evidence="1">Membrane</location>
        <topology evidence="1">Multi-pass membrane protein</topology>
    </subcellularLocation>
</comment>
<dbReference type="PANTHER" id="PTHR23502:SF51">
    <property type="entry name" value="QUINIDINE RESISTANCE PROTEIN 1-RELATED"/>
    <property type="match status" value="1"/>
</dbReference>
<feature type="transmembrane region" description="Helical" evidence="7">
    <location>
        <begin position="149"/>
        <end position="169"/>
    </location>
</feature>
<name>A0A5E8C3M3_9ASCO</name>
<feature type="transmembrane region" description="Helical" evidence="7">
    <location>
        <begin position="108"/>
        <end position="129"/>
    </location>
</feature>
<feature type="transmembrane region" description="Helical" evidence="7">
    <location>
        <begin position="443"/>
        <end position="464"/>
    </location>
</feature>
<organism evidence="9 10">
    <name type="scientific">Magnusiomyces paraingens</name>
    <dbReference type="NCBI Taxonomy" id="2606893"/>
    <lineage>
        <taxon>Eukaryota</taxon>
        <taxon>Fungi</taxon>
        <taxon>Dikarya</taxon>
        <taxon>Ascomycota</taxon>
        <taxon>Saccharomycotina</taxon>
        <taxon>Dipodascomycetes</taxon>
        <taxon>Dipodascales</taxon>
        <taxon>Dipodascaceae</taxon>
        <taxon>Magnusiomyces</taxon>
    </lineage>
</organism>
<dbReference type="Pfam" id="PF07690">
    <property type="entry name" value="MFS_1"/>
    <property type="match status" value="1"/>
</dbReference>
<dbReference type="InterPro" id="IPR011701">
    <property type="entry name" value="MFS"/>
</dbReference>
<dbReference type="EMBL" id="CABVLU010000005">
    <property type="protein sequence ID" value="VVT57565.1"/>
    <property type="molecule type" value="Genomic_DNA"/>
</dbReference>
<keyword evidence="10" id="KW-1185">Reference proteome</keyword>
<dbReference type="InterPro" id="IPR036259">
    <property type="entry name" value="MFS_trans_sf"/>
</dbReference>
<keyword evidence="3 7" id="KW-0812">Transmembrane</keyword>
<evidence type="ECO:0000256" key="1">
    <source>
        <dbReference type="ARBA" id="ARBA00004141"/>
    </source>
</evidence>
<dbReference type="GO" id="GO:0005886">
    <property type="term" value="C:plasma membrane"/>
    <property type="evidence" value="ECO:0007669"/>
    <property type="project" value="TreeGrafter"/>
</dbReference>
<evidence type="ECO:0000313" key="10">
    <source>
        <dbReference type="Proteomes" id="UP000398389"/>
    </source>
</evidence>
<feature type="transmembrane region" description="Helical" evidence="7">
    <location>
        <begin position="265"/>
        <end position="285"/>
    </location>
</feature>
<comment type="similarity">
    <text evidence="6">Belongs to the major facilitator superfamily. CAR1 family.</text>
</comment>
<protein>
    <recommendedName>
        <fullName evidence="8">Major facilitator superfamily (MFS) profile domain-containing protein</fullName>
    </recommendedName>
</protein>
<dbReference type="SUPFAM" id="SSF103473">
    <property type="entry name" value="MFS general substrate transporter"/>
    <property type="match status" value="1"/>
</dbReference>
<evidence type="ECO:0000256" key="3">
    <source>
        <dbReference type="ARBA" id="ARBA00022692"/>
    </source>
</evidence>
<keyword evidence="5 7" id="KW-0472">Membrane</keyword>
<evidence type="ECO:0000256" key="7">
    <source>
        <dbReference type="SAM" id="Phobius"/>
    </source>
</evidence>
<dbReference type="FunFam" id="1.20.1720.10:FF:000009">
    <property type="entry name" value="MFS multidrug transporter"/>
    <property type="match status" value="1"/>
</dbReference>
<dbReference type="PROSITE" id="PS50850">
    <property type="entry name" value="MFS"/>
    <property type="match status" value="1"/>
</dbReference>
<evidence type="ECO:0000256" key="6">
    <source>
        <dbReference type="ARBA" id="ARBA00038347"/>
    </source>
</evidence>
<dbReference type="Proteomes" id="UP000398389">
    <property type="component" value="Unassembled WGS sequence"/>
</dbReference>
<dbReference type="CDD" id="cd17323">
    <property type="entry name" value="MFS_Tpo1_MDR_like"/>
    <property type="match status" value="1"/>
</dbReference>
<accession>A0A5E8C3M3</accession>
<feature type="transmembrane region" description="Helical" evidence="7">
    <location>
        <begin position="531"/>
        <end position="554"/>
    </location>
</feature>
<feature type="transmembrane region" description="Helical" evidence="7">
    <location>
        <begin position="201"/>
        <end position="224"/>
    </location>
</feature>